<dbReference type="Gene3D" id="1.25.40.90">
    <property type="match status" value="1"/>
</dbReference>
<dbReference type="GO" id="GO:0035091">
    <property type="term" value="F:phosphatidylinositol binding"/>
    <property type="evidence" value="ECO:0007669"/>
    <property type="project" value="InterPro"/>
</dbReference>
<accession>A0A177BBD4</accession>
<dbReference type="PANTHER" id="PTHR45929:SF3">
    <property type="entry name" value="JAK PATHWAY SIGNAL TRANSDUCTION ADAPTOR MOLECULE"/>
    <property type="match status" value="1"/>
</dbReference>
<sequence>MNFDSLVKANDIDWCKLLDFCDRVNANYELIVDLSHVVMHVIHTGLDDEIERLLIILDSVVKNCSTAFSKMYTTCSFLDIMKNILIKRPDFINNIRTWSDDTLIDADFRSLVSIGIINILDKTINESKISTPTVPQNNNTNKIDAPKIVYAVLKFDAEEKDELNLEIGDVITVINDGDSNWWTGKKNDGSIGLFPSHFVSTTNVVQEPIIKEEKEQVVELNMDLINNVLSYIKSIDPSSLDPDNENFLIDEEKCKNMIPLVDQNIQTIDKKLFMLLNVQNNLNKSYKLYHDLLNNQMKKDRDTQRKIKESIPCINTNWPNAPQDPDVSNSQYPPFN</sequence>
<proteinExistence type="inferred from homology"/>
<evidence type="ECO:0000313" key="10">
    <source>
        <dbReference type="Proteomes" id="UP000078046"/>
    </source>
</evidence>
<feature type="region of interest" description="Disordered" evidence="6">
    <location>
        <begin position="314"/>
        <end position="336"/>
    </location>
</feature>
<dbReference type="PANTHER" id="PTHR45929">
    <property type="entry name" value="JAK PATHWAY SIGNAL TRANSDUCTION ADAPTOR MOLECULE"/>
    <property type="match status" value="1"/>
</dbReference>
<comment type="subcellular location">
    <subcellularLocation>
        <location evidence="1">Endosome</location>
    </subcellularLocation>
</comment>
<dbReference type="PROSITE" id="PS50002">
    <property type="entry name" value="SH3"/>
    <property type="match status" value="1"/>
</dbReference>
<keyword evidence="3 5" id="KW-0728">SH3 domain</keyword>
<dbReference type="Pfam" id="PF00018">
    <property type="entry name" value="SH3_1"/>
    <property type="match status" value="1"/>
</dbReference>
<feature type="domain" description="VHS" evidence="8">
    <location>
        <begin position="13"/>
        <end position="96"/>
    </location>
</feature>
<dbReference type="SUPFAM" id="SSF48464">
    <property type="entry name" value="ENTH/VHS domain"/>
    <property type="match status" value="1"/>
</dbReference>
<keyword evidence="10" id="KW-1185">Reference proteome</keyword>
<evidence type="ECO:0000256" key="6">
    <source>
        <dbReference type="SAM" id="MobiDB-lite"/>
    </source>
</evidence>
<dbReference type="Proteomes" id="UP000078046">
    <property type="component" value="Unassembled WGS sequence"/>
</dbReference>
<dbReference type="OrthoDB" id="10068368at2759"/>
<dbReference type="GO" id="GO:0033565">
    <property type="term" value="C:ESCRT-0 complex"/>
    <property type="evidence" value="ECO:0007669"/>
    <property type="project" value="TreeGrafter"/>
</dbReference>
<evidence type="ECO:0000256" key="4">
    <source>
        <dbReference type="ARBA" id="ARBA00022753"/>
    </source>
</evidence>
<feature type="domain" description="SH3" evidence="7">
    <location>
        <begin position="144"/>
        <end position="204"/>
    </location>
</feature>
<reference evidence="9 10" key="1">
    <citation type="submission" date="2016-04" db="EMBL/GenBank/DDBJ databases">
        <title>The genome of Intoshia linei affirms orthonectids as highly simplified spiralians.</title>
        <authorList>
            <person name="Mikhailov K.V."/>
            <person name="Slusarev G.S."/>
            <person name="Nikitin M.A."/>
            <person name="Logacheva M.D."/>
            <person name="Penin A."/>
            <person name="Aleoshin V."/>
            <person name="Panchin Y.V."/>
        </authorList>
    </citation>
    <scope>NUCLEOTIDE SEQUENCE [LARGE SCALE GENOMIC DNA]</scope>
    <source>
        <strain evidence="9">Intl2013</strain>
        <tissue evidence="9">Whole animal</tissue>
    </source>
</reference>
<dbReference type="InterPro" id="IPR050670">
    <property type="entry name" value="STAM"/>
</dbReference>
<evidence type="ECO:0000256" key="3">
    <source>
        <dbReference type="ARBA" id="ARBA00022443"/>
    </source>
</evidence>
<dbReference type="Gene3D" id="1.20.5.1940">
    <property type="match status" value="1"/>
</dbReference>
<dbReference type="InterPro" id="IPR008942">
    <property type="entry name" value="ENTH_VHS"/>
</dbReference>
<evidence type="ECO:0008006" key="11">
    <source>
        <dbReference type="Google" id="ProtNLM"/>
    </source>
</evidence>
<organism evidence="9 10">
    <name type="scientific">Intoshia linei</name>
    <dbReference type="NCBI Taxonomy" id="1819745"/>
    <lineage>
        <taxon>Eukaryota</taxon>
        <taxon>Metazoa</taxon>
        <taxon>Spiralia</taxon>
        <taxon>Lophotrochozoa</taxon>
        <taxon>Mesozoa</taxon>
        <taxon>Orthonectida</taxon>
        <taxon>Rhopaluridae</taxon>
        <taxon>Intoshia</taxon>
    </lineage>
</organism>
<dbReference type="Gene3D" id="2.30.30.40">
    <property type="entry name" value="SH3 Domains"/>
    <property type="match status" value="1"/>
</dbReference>
<dbReference type="PRINTS" id="PR00452">
    <property type="entry name" value="SH3DOMAIN"/>
</dbReference>
<dbReference type="SUPFAM" id="SSF50044">
    <property type="entry name" value="SH3-domain"/>
    <property type="match status" value="1"/>
</dbReference>
<dbReference type="AlphaFoldDB" id="A0A177BBD4"/>
<dbReference type="PROSITE" id="PS50179">
    <property type="entry name" value="VHS"/>
    <property type="match status" value="1"/>
</dbReference>
<dbReference type="InterPro" id="IPR002014">
    <property type="entry name" value="VHS_dom"/>
</dbReference>
<evidence type="ECO:0000313" key="9">
    <source>
        <dbReference type="EMBL" id="OAF70744.1"/>
    </source>
</evidence>
<keyword evidence="4" id="KW-0967">Endosome</keyword>
<comment type="caution">
    <text evidence="9">The sequence shown here is derived from an EMBL/GenBank/DDBJ whole genome shotgun (WGS) entry which is preliminary data.</text>
</comment>
<dbReference type="GO" id="GO:0043130">
    <property type="term" value="F:ubiquitin binding"/>
    <property type="evidence" value="ECO:0007669"/>
    <property type="project" value="InterPro"/>
</dbReference>
<dbReference type="SMART" id="SM00326">
    <property type="entry name" value="SH3"/>
    <property type="match status" value="1"/>
</dbReference>
<evidence type="ECO:0000256" key="2">
    <source>
        <dbReference type="ARBA" id="ARBA00009666"/>
    </source>
</evidence>
<dbReference type="GO" id="GO:0043328">
    <property type="term" value="P:protein transport to vacuole involved in ubiquitin-dependent protein catabolic process via the multivesicular body sorting pathway"/>
    <property type="evidence" value="ECO:0007669"/>
    <property type="project" value="TreeGrafter"/>
</dbReference>
<name>A0A177BBD4_9BILA</name>
<dbReference type="EMBL" id="LWCA01000115">
    <property type="protein sequence ID" value="OAF70744.1"/>
    <property type="molecule type" value="Genomic_DNA"/>
</dbReference>
<protein>
    <recommendedName>
        <fullName evidence="11">SH3 domain-containing protein</fullName>
    </recommendedName>
</protein>
<gene>
    <name evidence="9" type="ORF">A3Q56_01504</name>
</gene>
<dbReference type="CDD" id="cd00174">
    <property type="entry name" value="SH3"/>
    <property type="match status" value="1"/>
</dbReference>
<dbReference type="InterPro" id="IPR036028">
    <property type="entry name" value="SH3-like_dom_sf"/>
</dbReference>
<evidence type="ECO:0000259" key="7">
    <source>
        <dbReference type="PROSITE" id="PS50002"/>
    </source>
</evidence>
<comment type="similarity">
    <text evidence="2">Belongs to the STAM family.</text>
</comment>
<evidence type="ECO:0000256" key="5">
    <source>
        <dbReference type="PROSITE-ProRule" id="PRU00192"/>
    </source>
</evidence>
<dbReference type="InterPro" id="IPR001452">
    <property type="entry name" value="SH3_domain"/>
</dbReference>
<evidence type="ECO:0000259" key="8">
    <source>
        <dbReference type="PROSITE" id="PS50179"/>
    </source>
</evidence>
<evidence type="ECO:0000256" key="1">
    <source>
        <dbReference type="ARBA" id="ARBA00004177"/>
    </source>
</evidence>